<dbReference type="Gene3D" id="3.90.1320.10">
    <property type="entry name" value="Outer-capsid protein sigma 3, large lobe"/>
    <property type="match status" value="1"/>
</dbReference>
<sequence>MVEKNGDIIDCVDIYKQPAFDHPLLKNHNLQRRPTILPKPTKQMYRKKLRSRSEVESCPYGSVPLRRLQKKDLLRGKTLLNQRHPTFGSLASLSSGMHYARALTPIDDPEQQFFGAKITITARLYWGVSVYNLTGDGIEALQITQSMLWIGTAAHGAYNSLEYGWTVNPKLYGDSKPRTYSVWTTDLQDTGCYNAICPGYVQVSHKRIMGEINKPLSVFGETVYAMEFYIFRDPNTSNWWLIENLGNVKNEPVGYWPKELFPTLKDYAKVVQLGGKVYNPSSIPKNTPMGNGAFVEDFTRTCYASNIEFVDSNFKFYFGITKRQRQITKRRR</sequence>
<comment type="caution">
    <text evidence="2">The sequence shown here is derived from an EMBL/GenBank/DDBJ whole genome shotgun (WGS) entry which is preliminary data.</text>
</comment>
<dbReference type="InterPro" id="IPR004314">
    <property type="entry name" value="Neprosin"/>
</dbReference>
<proteinExistence type="predicted"/>
<keyword evidence="3" id="KW-1185">Reference proteome</keyword>
<evidence type="ECO:0000259" key="1">
    <source>
        <dbReference type="PROSITE" id="PS52045"/>
    </source>
</evidence>
<accession>A0AAW1GNU7</accession>
<dbReference type="EMBL" id="JBDFQZ010000014">
    <property type="protein sequence ID" value="KAK9665577.1"/>
    <property type="molecule type" value="Genomic_DNA"/>
</dbReference>
<dbReference type="Pfam" id="PF14365">
    <property type="entry name" value="Neprosin_AP"/>
    <property type="match status" value="1"/>
</dbReference>
<dbReference type="Proteomes" id="UP001443914">
    <property type="component" value="Unassembled WGS sequence"/>
</dbReference>
<dbReference type="InterPro" id="IPR053168">
    <property type="entry name" value="Glutamic_endopeptidase"/>
</dbReference>
<dbReference type="PANTHER" id="PTHR31589:SF223">
    <property type="entry name" value="PROTEIN, PUTATIVE (DUF239)-RELATED"/>
    <property type="match status" value="1"/>
</dbReference>
<dbReference type="PROSITE" id="PS52045">
    <property type="entry name" value="NEPROSIN_PEP_CD"/>
    <property type="match status" value="1"/>
</dbReference>
<feature type="domain" description="Neprosin PEP catalytic" evidence="1">
    <location>
        <begin position="92"/>
        <end position="332"/>
    </location>
</feature>
<gene>
    <name evidence="2" type="ORF">RND81_14G120600</name>
</gene>
<name>A0AAW1GNU7_SAPOF</name>
<evidence type="ECO:0000313" key="3">
    <source>
        <dbReference type="Proteomes" id="UP001443914"/>
    </source>
</evidence>
<organism evidence="2 3">
    <name type="scientific">Saponaria officinalis</name>
    <name type="common">Common soapwort</name>
    <name type="synonym">Lychnis saponaria</name>
    <dbReference type="NCBI Taxonomy" id="3572"/>
    <lineage>
        <taxon>Eukaryota</taxon>
        <taxon>Viridiplantae</taxon>
        <taxon>Streptophyta</taxon>
        <taxon>Embryophyta</taxon>
        <taxon>Tracheophyta</taxon>
        <taxon>Spermatophyta</taxon>
        <taxon>Magnoliopsida</taxon>
        <taxon>eudicotyledons</taxon>
        <taxon>Gunneridae</taxon>
        <taxon>Pentapetalae</taxon>
        <taxon>Caryophyllales</taxon>
        <taxon>Caryophyllaceae</taxon>
        <taxon>Caryophylleae</taxon>
        <taxon>Saponaria</taxon>
    </lineage>
</organism>
<dbReference type="Pfam" id="PF03080">
    <property type="entry name" value="Neprosin"/>
    <property type="match status" value="1"/>
</dbReference>
<dbReference type="InterPro" id="IPR025521">
    <property type="entry name" value="Neprosin_propep"/>
</dbReference>
<dbReference type="PANTHER" id="PTHR31589">
    <property type="entry name" value="PROTEIN, PUTATIVE (DUF239)-RELATED-RELATED"/>
    <property type="match status" value="1"/>
</dbReference>
<dbReference type="AlphaFoldDB" id="A0AAW1GNU7"/>
<protein>
    <recommendedName>
        <fullName evidence="1">Neprosin PEP catalytic domain-containing protein</fullName>
    </recommendedName>
</protein>
<evidence type="ECO:0000313" key="2">
    <source>
        <dbReference type="EMBL" id="KAK9665577.1"/>
    </source>
</evidence>
<reference evidence="2" key="1">
    <citation type="submission" date="2024-03" db="EMBL/GenBank/DDBJ databases">
        <title>WGS assembly of Saponaria officinalis var. Norfolk2.</title>
        <authorList>
            <person name="Jenkins J."/>
            <person name="Shu S."/>
            <person name="Grimwood J."/>
            <person name="Barry K."/>
            <person name="Goodstein D."/>
            <person name="Schmutz J."/>
            <person name="Leebens-Mack J."/>
            <person name="Osbourn A."/>
        </authorList>
    </citation>
    <scope>NUCLEOTIDE SEQUENCE [LARGE SCALE GENOMIC DNA]</scope>
    <source>
        <strain evidence="2">JIC</strain>
    </source>
</reference>